<protein>
    <submittedName>
        <fullName evidence="2">P-loop containing nucleoside triphosphate hydrolase, putative</fullName>
    </submittedName>
</protein>
<sequence>MLFDCDCKDALERLGDRPKIFKFNFIPNDYLCFGETLCILSSDSAINTFILKSYIVELLARNDTKVLYLDTYINFTYSRFKNISESLDFDTHINFDKIIYIPVPSPAQLLLILDILSDYLRENRGIRVIAVDQLNFWSKNTFKGKEFNKTLNQCYRELKKLQSQFTLLLVYTKTLKIGKNDLQKIIQSHYHGLADGVDNKNTVVLLTVPMETDFEVFTFRFKRSFNLHFRSCYVKQISCFDSYNNNADYCFIDKFCNDAIDCDEEDGNRCELEKVQQCIFGRS</sequence>
<feature type="domain" description="Rad51-like C-terminal" evidence="1">
    <location>
        <begin position="62"/>
        <end position="174"/>
    </location>
</feature>
<dbReference type="RefSeq" id="XP_012648278.1">
    <property type="nucleotide sequence ID" value="XM_012792824.1"/>
</dbReference>
<dbReference type="InterPro" id="IPR027417">
    <property type="entry name" value="P-loop_NTPase"/>
</dbReference>
<dbReference type="VEuPathDB" id="PiroplasmaDB:BMR1_02g02570"/>
<reference evidence="2 3" key="3">
    <citation type="journal article" date="2016" name="Sci. Rep.">
        <title>Genome-wide diversity and gene expression profiling of Babesia microti isolates identify polymorphic genes that mediate host-pathogen interactions.</title>
        <authorList>
            <person name="Silva J.C."/>
            <person name="Cornillot E."/>
            <person name="McCracken C."/>
            <person name="Usmani-Brown S."/>
            <person name="Dwivedi A."/>
            <person name="Ifeonu O.O."/>
            <person name="Crabtree J."/>
            <person name="Gotia H.T."/>
            <person name="Virji A.Z."/>
            <person name="Reynes C."/>
            <person name="Colinge J."/>
            <person name="Kumar V."/>
            <person name="Lawres L."/>
            <person name="Pazzi J.E."/>
            <person name="Pablo J.V."/>
            <person name="Hung C."/>
            <person name="Brancato J."/>
            <person name="Kumari P."/>
            <person name="Orvis J."/>
            <person name="Tretina K."/>
            <person name="Chibucos M."/>
            <person name="Ott S."/>
            <person name="Sadzewicz L."/>
            <person name="Sengamalay N."/>
            <person name="Shetty A.C."/>
            <person name="Su Q."/>
            <person name="Tallon L."/>
            <person name="Fraser C.M."/>
            <person name="Frutos R."/>
            <person name="Molina D.M."/>
            <person name="Krause P.J."/>
            <person name="Ben Mamoun C."/>
        </authorList>
    </citation>
    <scope>NUCLEOTIDE SEQUENCE [LARGE SCALE GENOMIC DNA]</scope>
    <source>
        <strain evidence="2 3">RI</strain>
    </source>
</reference>
<dbReference type="SUPFAM" id="SSF52540">
    <property type="entry name" value="P-loop containing nucleoside triphosphate hydrolases"/>
    <property type="match status" value="1"/>
</dbReference>
<name>I7JA90_BABMR</name>
<organism evidence="2 3">
    <name type="scientific">Babesia microti (strain RI)</name>
    <dbReference type="NCBI Taxonomy" id="1133968"/>
    <lineage>
        <taxon>Eukaryota</taxon>
        <taxon>Sar</taxon>
        <taxon>Alveolata</taxon>
        <taxon>Apicomplexa</taxon>
        <taxon>Aconoidasida</taxon>
        <taxon>Piroplasmida</taxon>
        <taxon>Babesiidae</taxon>
        <taxon>Babesia</taxon>
    </lineage>
</organism>
<evidence type="ECO:0000313" key="2">
    <source>
        <dbReference type="EMBL" id="CCF73669.1"/>
    </source>
</evidence>
<dbReference type="Gene3D" id="3.40.50.300">
    <property type="entry name" value="P-loop containing nucleotide triphosphate hydrolases"/>
    <property type="match status" value="1"/>
</dbReference>
<dbReference type="KEGG" id="bmic:BMR1_02g02570"/>
<keyword evidence="2" id="KW-0378">Hydrolase</keyword>
<dbReference type="InterPro" id="IPR013632">
    <property type="entry name" value="Rad51_C"/>
</dbReference>
<evidence type="ECO:0000259" key="1">
    <source>
        <dbReference type="Pfam" id="PF08423"/>
    </source>
</evidence>
<keyword evidence="3" id="KW-1185">Reference proteome</keyword>
<accession>I7JA90</accession>
<proteinExistence type="predicted"/>
<dbReference type="Pfam" id="PF08423">
    <property type="entry name" value="Rad51"/>
    <property type="match status" value="1"/>
</dbReference>
<dbReference type="EMBL" id="FO082872">
    <property type="protein sequence ID" value="CCF73669.1"/>
    <property type="molecule type" value="Genomic_DNA"/>
</dbReference>
<dbReference type="GO" id="GO:0016787">
    <property type="term" value="F:hydrolase activity"/>
    <property type="evidence" value="ECO:0007669"/>
    <property type="project" value="UniProtKB-KW"/>
</dbReference>
<reference evidence="2 3" key="1">
    <citation type="journal article" date="2012" name="Nucleic Acids Res.">
        <title>Sequencing of the smallest Apicomplexan genome from the human pathogen Babesia microti.</title>
        <authorList>
            <person name="Cornillot E."/>
            <person name="Hadj-Kaddour K."/>
            <person name="Dassouli A."/>
            <person name="Noel B."/>
            <person name="Ranwez V."/>
            <person name="Vacherie B."/>
            <person name="Augagneur Y."/>
            <person name="Bres V."/>
            <person name="Duclos A."/>
            <person name="Randazzo S."/>
            <person name="Carcy B."/>
            <person name="Debierre-Grockiego F."/>
            <person name="Delbecq S."/>
            <person name="Moubri-Menage K."/>
            <person name="Shams-Eldin H."/>
            <person name="Usmani-Brown S."/>
            <person name="Bringaud F."/>
            <person name="Wincker P."/>
            <person name="Vivares C.P."/>
            <person name="Schwarz R.T."/>
            <person name="Schetters T.P."/>
            <person name="Krause P.J."/>
            <person name="Gorenflot A."/>
            <person name="Berry V."/>
            <person name="Barbe V."/>
            <person name="Ben Mamoun C."/>
        </authorList>
    </citation>
    <scope>NUCLEOTIDE SEQUENCE [LARGE SCALE GENOMIC DNA]</scope>
    <source>
        <strain evidence="2 3">RI</strain>
    </source>
</reference>
<evidence type="ECO:0000313" key="3">
    <source>
        <dbReference type="Proteomes" id="UP000002899"/>
    </source>
</evidence>
<reference evidence="2 3" key="2">
    <citation type="journal article" date="2013" name="PLoS ONE">
        <title>Whole genome mapping and re-organization of the nuclear and mitochondrial genomes of Babesia microti isolates.</title>
        <authorList>
            <person name="Cornillot E."/>
            <person name="Dassouli A."/>
            <person name="Garg A."/>
            <person name="Pachikara N."/>
            <person name="Randazzo S."/>
            <person name="Depoix D."/>
            <person name="Carcy B."/>
            <person name="Delbecq S."/>
            <person name="Frutos R."/>
            <person name="Silva J.C."/>
            <person name="Sutton R."/>
            <person name="Krause P.J."/>
            <person name="Mamoun C.B."/>
        </authorList>
    </citation>
    <scope>NUCLEOTIDE SEQUENCE [LARGE SCALE GENOMIC DNA]</scope>
    <source>
        <strain evidence="2 3">RI</strain>
    </source>
</reference>
<dbReference type="AlphaFoldDB" id="I7JA90"/>
<gene>
    <name evidence="2" type="ORF">BMR1_02g02570</name>
</gene>
<dbReference type="GeneID" id="24424297"/>
<dbReference type="Proteomes" id="UP000002899">
    <property type="component" value="Chromosome II"/>
</dbReference>